<dbReference type="Proteomes" id="UP000559885">
    <property type="component" value="Unassembled WGS sequence"/>
</dbReference>
<reference evidence="10 11" key="1">
    <citation type="submission" date="2020-03" db="EMBL/GenBank/DDBJ databases">
        <title>Soil Listeria distribution.</title>
        <authorList>
            <person name="Liao J."/>
            <person name="Wiedmann M."/>
        </authorList>
    </citation>
    <scope>NUCLEOTIDE SEQUENCE [LARGE SCALE GENOMIC DNA]</scope>
    <source>
        <strain evidence="10 11">FSL L7-1507</strain>
    </source>
</reference>
<dbReference type="AlphaFoldDB" id="A0A841ZSC0"/>
<dbReference type="InterPro" id="IPR009459">
    <property type="entry name" value="MucBP_dom"/>
</dbReference>
<protein>
    <submittedName>
        <fullName evidence="10">LPXTG cell wall anchor domain-containing protein</fullName>
    </submittedName>
</protein>
<comment type="subcellular location">
    <subcellularLocation>
        <location evidence="1">Secreted</location>
        <location evidence="1">Cell wall</location>
        <topology evidence="1">Peptidoglycan-anchor</topology>
    </subcellularLocation>
</comment>
<dbReference type="InterPro" id="IPR019931">
    <property type="entry name" value="LPXTG_anchor"/>
</dbReference>
<dbReference type="NCBIfam" id="TIGR01167">
    <property type="entry name" value="LPXTG_anchor"/>
    <property type="match status" value="1"/>
</dbReference>
<evidence type="ECO:0000256" key="5">
    <source>
        <dbReference type="ARBA" id="ARBA00022737"/>
    </source>
</evidence>
<keyword evidence="6" id="KW-0572">Peptidoglycan-anchor</keyword>
<evidence type="ECO:0000313" key="10">
    <source>
        <dbReference type="EMBL" id="MBC1522294.1"/>
    </source>
</evidence>
<dbReference type="EMBL" id="JAARRM010000006">
    <property type="protein sequence ID" value="MBC1522294.1"/>
    <property type="molecule type" value="Genomic_DNA"/>
</dbReference>
<keyword evidence="8" id="KW-1133">Transmembrane helix</keyword>
<feature type="region of interest" description="Disordered" evidence="7">
    <location>
        <begin position="731"/>
        <end position="780"/>
    </location>
</feature>
<proteinExistence type="predicted"/>
<evidence type="ECO:0000256" key="8">
    <source>
        <dbReference type="SAM" id="Phobius"/>
    </source>
</evidence>
<evidence type="ECO:0000313" key="11">
    <source>
        <dbReference type="Proteomes" id="UP000559885"/>
    </source>
</evidence>
<dbReference type="PROSITE" id="PS50847">
    <property type="entry name" value="GRAM_POS_ANCHORING"/>
    <property type="match status" value="1"/>
</dbReference>
<dbReference type="RefSeq" id="WP_185374758.1">
    <property type="nucleotide sequence ID" value="NZ_JAARRM010000006.1"/>
</dbReference>
<comment type="caution">
    <text evidence="10">The sequence shown here is derived from an EMBL/GenBank/DDBJ whole genome shotgun (WGS) entry which is preliminary data.</text>
</comment>
<evidence type="ECO:0000256" key="6">
    <source>
        <dbReference type="ARBA" id="ARBA00023088"/>
    </source>
</evidence>
<keyword evidence="5" id="KW-0677">Repeat</keyword>
<evidence type="ECO:0000256" key="1">
    <source>
        <dbReference type="ARBA" id="ARBA00004168"/>
    </source>
</evidence>
<gene>
    <name evidence="10" type="ORF">HB912_11615</name>
</gene>
<feature type="compositionally biased region" description="Polar residues" evidence="7">
    <location>
        <begin position="748"/>
        <end position="770"/>
    </location>
</feature>
<sequence length="813" mass="87572">MEHQKKKKWINQIGKGIGFSLLSLLLISSQWVWPEKVSAALLENGSKAQPLVEQGIANAKDAAAQRLNKQLGQTDWTIIRTTTSDLKTFAWYSKVPSSSTPNGNNTGLLQSAFYGNLTLKTFVAGQRSSVVAHQEFPVFSLDKNELPTSQEMSSMSTEEASSYSMNQLKLGTFTGFILDDTETAPIVQLSVVNDRSDNSMNGLLTVKNPNYQIDPNDELAVGSILQFQGGDAGDGSTPGLPIKNYMSRDVILPDGKSIRLNKPGLYDHFALSSSSYAKQEEVTLAYAAALKETELAYKQGESVETDPKSLVASITDDGGKNVPISDQSIAISWYMKPDSSTATDNGSAVIQIENPNGTTYLRVPYKVTAPVPGGDVTINYLDENQQPITGSETLTGNVDESYTSTPKDVTGWVLKGTPSNASGTFTDQPQTVNYIYEKAEGGDITVNYQDADGNELAPSETKSGKYGDDYATEAKEITGWTLTGTPTNASGTFTDQPQTVTYVYEKADAAPVTVKFVDEEGQPLAENKVLAGKYGNDFTALAKSFEGYTLVNSTLQTSPTAAPNEIDPTNNASVKGSFSDEAQTVTFVYHHEAGEEVAVHYVDENGQKLAEDDTLTGLYGEAYDTDPKSIEGYVVKEVPANAEGTFGGTEQEVTYVYEKAEGGNITVNYVDEDGNPLTNPVIVTGKYGDAYTTDAQTIDGWTLKETPENAAGTFTAEVQTVTYVYEKVAESQPVTPGKQDPPQPEPTQPSVTENGESAQVPSQTEMTTTEVAPLPKTGDQTAETSLLMGVGAAFLLLSGYVLRRTRNEKKKEA</sequence>
<evidence type="ECO:0000259" key="9">
    <source>
        <dbReference type="PROSITE" id="PS50847"/>
    </source>
</evidence>
<dbReference type="Pfam" id="PF06458">
    <property type="entry name" value="MucBP"/>
    <property type="match status" value="5"/>
</dbReference>
<organism evidence="10 11">
    <name type="scientific">Listeria aquatica</name>
    <dbReference type="NCBI Taxonomy" id="1494960"/>
    <lineage>
        <taxon>Bacteria</taxon>
        <taxon>Bacillati</taxon>
        <taxon>Bacillota</taxon>
        <taxon>Bacilli</taxon>
        <taxon>Bacillales</taxon>
        <taxon>Listeriaceae</taxon>
        <taxon>Listeria</taxon>
    </lineage>
</organism>
<feature type="transmembrane region" description="Helical" evidence="8">
    <location>
        <begin position="785"/>
        <end position="802"/>
    </location>
</feature>
<evidence type="ECO:0000256" key="7">
    <source>
        <dbReference type="SAM" id="MobiDB-lite"/>
    </source>
</evidence>
<keyword evidence="8" id="KW-0812">Transmembrane</keyword>
<name>A0A841ZSC0_9LIST</name>
<keyword evidence="8" id="KW-0472">Membrane</keyword>
<evidence type="ECO:0000256" key="3">
    <source>
        <dbReference type="ARBA" id="ARBA00022525"/>
    </source>
</evidence>
<feature type="domain" description="Gram-positive cocci surface proteins LPxTG" evidence="9">
    <location>
        <begin position="774"/>
        <end position="813"/>
    </location>
</feature>
<evidence type="ECO:0000256" key="4">
    <source>
        <dbReference type="ARBA" id="ARBA00022729"/>
    </source>
</evidence>
<dbReference type="Gene3D" id="3.10.20.320">
    <property type="entry name" value="Putative peptidoglycan bound protein (lpxtg motif)"/>
    <property type="match status" value="5"/>
</dbReference>
<keyword evidence="4" id="KW-0732">Signal</keyword>
<evidence type="ECO:0000256" key="2">
    <source>
        <dbReference type="ARBA" id="ARBA00022512"/>
    </source>
</evidence>
<dbReference type="Pfam" id="PF00746">
    <property type="entry name" value="Gram_pos_anchor"/>
    <property type="match status" value="1"/>
</dbReference>
<accession>A0A841ZSC0</accession>
<keyword evidence="3" id="KW-0964">Secreted</keyword>
<keyword evidence="2" id="KW-0134">Cell wall</keyword>